<keyword evidence="2" id="KW-0472">Membrane</keyword>
<dbReference type="EMBL" id="IAAA01026685">
    <property type="protein sequence ID" value="LAA07515.1"/>
    <property type="molecule type" value="mRNA"/>
</dbReference>
<feature type="chain" id="PRO_5014562246" evidence="3">
    <location>
        <begin position="17"/>
        <end position="131"/>
    </location>
</feature>
<dbReference type="OMA" id="FSCRIDY"/>
<evidence type="ECO:0000256" key="3">
    <source>
        <dbReference type="SAM" id="SignalP"/>
    </source>
</evidence>
<dbReference type="EMBL" id="IAAA01026684">
    <property type="protein sequence ID" value="LAA07513.1"/>
    <property type="molecule type" value="mRNA"/>
</dbReference>
<accession>A0A2L2YHA4</accession>
<organism evidence="4">
    <name type="scientific">Parasteatoda tepidariorum</name>
    <name type="common">Common house spider</name>
    <name type="synonym">Achaearanea tepidariorum</name>
    <dbReference type="NCBI Taxonomy" id="114398"/>
    <lineage>
        <taxon>Eukaryota</taxon>
        <taxon>Metazoa</taxon>
        <taxon>Ecdysozoa</taxon>
        <taxon>Arthropoda</taxon>
        <taxon>Chelicerata</taxon>
        <taxon>Arachnida</taxon>
        <taxon>Araneae</taxon>
        <taxon>Araneomorphae</taxon>
        <taxon>Entelegynae</taxon>
        <taxon>Araneoidea</taxon>
        <taxon>Theridiidae</taxon>
        <taxon>Parasteatoda</taxon>
    </lineage>
</organism>
<name>A0A2L2YHA4_PARTP</name>
<dbReference type="PANTHER" id="PTHR33562">
    <property type="entry name" value="ATILLA, ISOFORM B-RELATED-RELATED"/>
    <property type="match status" value="1"/>
</dbReference>
<evidence type="ECO:0000256" key="1">
    <source>
        <dbReference type="ARBA" id="ARBA00022729"/>
    </source>
</evidence>
<evidence type="ECO:0000313" key="4">
    <source>
        <dbReference type="EMBL" id="LAA07513.1"/>
    </source>
</evidence>
<feature type="transmembrane region" description="Helical" evidence="2">
    <location>
        <begin position="110"/>
        <end position="128"/>
    </location>
</feature>
<evidence type="ECO:0000256" key="2">
    <source>
        <dbReference type="SAM" id="Phobius"/>
    </source>
</evidence>
<sequence length="131" mass="14674">MLILAIFIVLLPATYAHKTNCYVCSFSPKDATNRTSLCKDEEIAPNLVSTSECDYGCQTYTQIDSNGVFEHVRRNCAQPDSGIDYGTCKTEESNIYKSVRCVCNTYLCNAASTLTHAIILYTFILLIFHCF</sequence>
<protein>
    <submittedName>
        <fullName evidence="4">Uncharacterized protein</fullName>
    </submittedName>
</protein>
<dbReference type="PANTHER" id="PTHR33562:SF27">
    <property type="entry name" value="PROTEIN QUIVER"/>
    <property type="match status" value="1"/>
</dbReference>
<keyword evidence="2" id="KW-1133">Transmembrane helix</keyword>
<keyword evidence="1 3" id="KW-0732">Signal</keyword>
<reference evidence="4" key="1">
    <citation type="journal article" date="2016" name="Mol. Ecol. Resour.">
        <title>Evaluation of the impact of RNA preservation methods of spiders for de novo transcriptome assembly.</title>
        <authorList>
            <person name="Kono N."/>
            <person name="Nakamura H."/>
            <person name="Ito Y."/>
            <person name="Tomita M."/>
            <person name="Arakawa K."/>
        </authorList>
    </citation>
    <scope>NUCLEOTIDE SEQUENCE</scope>
    <source>
        <tissue evidence="4">Whole body</tissue>
    </source>
</reference>
<dbReference type="AlphaFoldDB" id="A0A2L2YHA4"/>
<dbReference type="InterPro" id="IPR050975">
    <property type="entry name" value="Sleep_regulator"/>
</dbReference>
<dbReference type="OrthoDB" id="6415590at2759"/>
<feature type="signal peptide" evidence="3">
    <location>
        <begin position="1"/>
        <end position="16"/>
    </location>
</feature>
<proteinExistence type="evidence at transcript level"/>
<keyword evidence="2" id="KW-0812">Transmembrane</keyword>